<dbReference type="Proteomes" id="UP000243739">
    <property type="component" value="Unassembled WGS sequence"/>
</dbReference>
<gene>
    <name evidence="1" type="ORF">BHF71_02945</name>
</gene>
<dbReference type="Pfam" id="PF26325">
    <property type="entry name" value="YhjD"/>
    <property type="match status" value="1"/>
</dbReference>
<sequence length="118" mass="14245">MYPEEYQEFSRLIKEYVVLHIILKVLEYDRKAIRQSTCKFSNLYDQLLTNIQWKIEYDLRRIKKNIKKLGGTIISQEQQSAVRVVKTKFKGFVYTHRYLNYVLQAESEELLKTYINSI</sequence>
<proteinExistence type="predicted"/>
<protein>
    <submittedName>
        <fullName evidence="1">Uncharacterized protein</fullName>
    </submittedName>
</protein>
<dbReference type="STRING" id="337097.BHF71_02945"/>
<dbReference type="InterPro" id="IPR058600">
    <property type="entry name" value="YhjD-like"/>
</dbReference>
<comment type="caution">
    <text evidence="1">The sequence shown here is derived from an EMBL/GenBank/DDBJ whole genome shotgun (WGS) entry which is preliminary data.</text>
</comment>
<dbReference type="EMBL" id="MIJF01000046">
    <property type="protein sequence ID" value="OEF98900.1"/>
    <property type="molecule type" value="Genomic_DNA"/>
</dbReference>
<accession>A0A1D2YT82</accession>
<evidence type="ECO:0000313" key="2">
    <source>
        <dbReference type="Proteomes" id="UP000243739"/>
    </source>
</evidence>
<evidence type="ECO:0000313" key="1">
    <source>
        <dbReference type="EMBL" id="OEF98900.1"/>
    </source>
</evidence>
<keyword evidence="2" id="KW-1185">Reference proteome</keyword>
<name>A0A1D2YT82_9BACI</name>
<reference evidence="1 2" key="1">
    <citation type="submission" date="2016-09" db="EMBL/GenBank/DDBJ databases">
        <title>Draft genome sequence for the type strain of Vulcanibacillus modesticaldus BR, a strictly anaerobic, moderately thermophilic, and nitrate-reducing bacterium from deep sea-hydrothermal vents of the Mid-Atlantic Ridge.</title>
        <authorList>
            <person name="Abin C.A."/>
            <person name="Hollibaugh J.T."/>
        </authorList>
    </citation>
    <scope>NUCLEOTIDE SEQUENCE [LARGE SCALE GENOMIC DNA]</scope>
    <source>
        <strain evidence="1 2">BR</strain>
    </source>
</reference>
<dbReference type="AlphaFoldDB" id="A0A1D2YT82"/>
<organism evidence="1 2">
    <name type="scientific">Vulcanibacillus modesticaldus</name>
    <dbReference type="NCBI Taxonomy" id="337097"/>
    <lineage>
        <taxon>Bacteria</taxon>
        <taxon>Bacillati</taxon>
        <taxon>Bacillota</taxon>
        <taxon>Bacilli</taxon>
        <taxon>Bacillales</taxon>
        <taxon>Bacillaceae</taxon>
        <taxon>Vulcanibacillus</taxon>
    </lineage>
</organism>